<accession>A0A319EMJ6</accession>
<evidence type="ECO:0008006" key="3">
    <source>
        <dbReference type="Google" id="ProtNLM"/>
    </source>
</evidence>
<dbReference type="VEuPathDB" id="FungiDB:BO78DRAFT_395191"/>
<dbReference type="OrthoDB" id="4507086at2759"/>
<evidence type="ECO:0000313" key="1">
    <source>
        <dbReference type="EMBL" id="PYI08885.1"/>
    </source>
</evidence>
<organism evidence="1 2">
    <name type="scientific">Aspergillus sclerotiicarbonarius (strain CBS 121057 / IBT 28362)</name>
    <dbReference type="NCBI Taxonomy" id="1448318"/>
    <lineage>
        <taxon>Eukaryota</taxon>
        <taxon>Fungi</taxon>
        <taxon>Dikarya</taxon>
        <taxon>Ascomycota</taxon>
        <taxon>Pezizomycotina</taxon>
        <taxon>Eurotiomycetes</taxon>
        <taxon>Eurotiomycetidae</taxon>
        <taxon>Eurotiales</taxon>
        <taxon>Aspergillaceae</taxon>
        <taxon>Aspergillus</taxon>
        <taxon>Aspergillus subgen. Circumdati</taxon>
    </lineage>
</organism>
<name>A0A319EMJ6_ASPSB</name>
<dbReference type="EMBL" id="KZ826331">
    <property type="protein sequence ID" value="PYI08885.1"/>
    <property type="molecule type" value="Genomic_DNA"/>
</dbReference>
<reference evidence="1 2" key="1">
    <citation type="submission" date="2018-02" db="EMBL/GenBank/DDBJ databases">
        <title>The genomes of Aspergillus section Nigri reveals drivers in fungal speciation.</title>
        <authorList>
            <consortium name="DOE Joint Genome Institute"/>
            <person name="Vesth T.C."/>
            <person name="Nybo J."/>
            <person name="Theobald S."/>
            <person name="Brandl J."/>
            <person name="Frisvad J.C."/>
            <person name="Nielsen K.F."/>
            <person name="Lyhne E.K."/>
            <person name="Kogle M.E."/>
            <person name="Kuo A."/>
            <person name="Riley R."/>
            <person name="Clum A."/>
            <person name="Nolan M."/>
            <person name="Lipzen A."/>
            <person name="Salamov A."/>
            <person name="Henrissat B."/>
            <person name="Wiebenga A."/>
            <person name="De vries R.P."/>
            <person name="Grigoriev I.V."/>
            <person name="Mortensen U.H."/>
            <person name="Andersen M.R."/>
            <person name="Baker S.E."/>
        </authorList>
    </citation>
    <scope>NUCLEOTIDE SEQUENCE [LARGE SCALE GENOMIC DNA]</scope>
    <source>
        <strain evidence="1 2">CBS 121057</strain>
    </source>
</reference>
<evidence type="ECO:0000313" key="2">
    <source>
        <dbReference type="Proteomes" id="UP000248423"/>
    </source>
</evidence>
<dbReference type="AlphaFoldDB" id="A0A319EMJ6"/>
<sequence>MESRQTRRVTQATLLPKSAKGLADQELSLAPIGLLQGAENLFPWMDQVKAELNRWGLMVMVDPHLPPPGPHDPEYERWNHFKHRVLDWLSAHVSQEIRNGSRWAWYTIQSPVDYLMAVEFIVRQPDARLARDKWDNALRFLHNEHRSIKEYITELKRAVMASDLVGTITPFQATCILLSGLEKSGEDGRQFSERIFSTLPLDIARIMTMDHFFAICDDASGIGDRRLNAK</sequence>
<proteinExistence type="predicted"/>
<gene>
    <name evidence="1" type="ORF">BO78DRAFT_395191</name>
</gene>
<protein>
    <recommendedName>
        <fullName evidence="3">Retrotransposon gag domain-containing protein</fullName>
    </recommendedName>
</protein>
<keyword evidence="2" id="KW-1185">Reference proteome</keyword>
<dbReference type="Proteomes" id="UP000248423">
    <property type="component" value="Unassembled WGS sequence"/>
</dbReference>